<name>A0A9P1IEF8_9PELO</name>
<dbReference type="Pfam" id="PF00958">
    <property type="entry name" value="GMP_synt_C"/>
    <property type="match status" value="1"/>
</dbReference>
<evidence type="ECO:0000256" key="11">
    <source>
        <dbReference type="PROSITE-ProRule" id="PRU00886"/>
    </source>
</evidence>
<gene>
    <name evidence="14" type="ORF">CAMP_LOCUS6177</name>
</gene>
<proteinExistence type="predicted"/>
<evidence type="ECO:0000256" key="4">
    <source>
        <dbReference type="ARBA" id="ARBA00022598"/>
    </source>
</evidence>
<evidence type="ECO:0000259" key="13">
    <source>
        <dbReference type="PROSITE" id="PS51553"/>
    </source>
</evidence>
<dbReference type="Gene3D" id="3.40.50.620">
    <property type="entry name" value="HUPs"/>
    <property type="match status" value="1"/>
</dbReference>
<dbReference type="GO" id="GO:0005829">
    <property type="term" value="C:cytosol"/>
    <property type="evidence" value="ECO:0007669"/>
    <property type="project" value="TreeGrafter"/>
</dbReference>
<dbReference type="PRINTS" id="PR00097">
    <property type="entry name" value="ANTSNTHASEII"/>
</dbReference>
<evidence type="ECO:0000256" key="2">
    <source>
        <dbReference type="ARBA" id="ARBA00011738"/>
    </source>
</evidence>
<evidence type="ECO:0000256" key="8">
    <source>
        <dbReference type="ARBA" id="ARBA00022840"/>
    </source>
</evidence>
<evidence type="ECO:0000256" key="9">
    <source>
        <dbReference type="ARBA" id="ARBA00022962"/>
    </source>
</evidence>
<keyword evidence="5 11" id="KW-0547">Nucleotide-binding</keyword>
<dbReference type="Pfam" id="PF00117">
    <property type="entry name" value="GATase"/>
    <property type="match status" value="1"/>
</dbReference>
<dbReference type="PRINTS" id="PR00096">
    <property type="entry name" value="GATASE"/>
</dbReference>
<evidence type="ECO:0000256" key="3">
    <source>
        <dbReference type="ARBA" id="ARBA00012746"/>
    </source>
</evidence>
<accession>A0A9P1IEF8</accession>
<dbReference type="Gene3D" id="3.40.50.880">
    <property type="match status" value="1"/>
</dbReference>
<dbReference type="SUPFAM" id="SSF52402">
    <property type="entry name" value="Adenine nucleotide alpha hydrolases-like"/>
    <property type="match status" value="1"/>
</dbReference>
<dbReference type="GO" id="GO:0003921">
    <property type="term" value="F:GMP synthase activity"/>
    <property type="evidence" value="ECO:0007669"/>
    <property type="project" value="InterPro"/>
</dbReference>
<feature type="region of interest" description="Disordered" evidence="12">
    <location>
        <begin position="1"/>
        <end position="66"/>
    </location>
</feature>
<keyword evidence="4" id="KW-0436">Ligase</keyword>
<evidence type="ECO:0000256" key="12">
    <source>
        <dbReference type="SAM" id="MobiDB-lite"/>
    </source>
</evidence>
<dbReference type="PROSITE" id="PS51553">
    <property type="entry name" value="GMPS_ATP_PPASE"/>
    <property type="match status" value="1"/>
</dbReference>
<dbReference type="InterPro" id="IPR014729">
    <property type="entry name" value="Rossmann-like_a/b/a_fold"/>
</dbReference>
<dbReference type="InterPro" id="IPR025777">
    <property type="entry name" value="GMPS_ATP_PPase_dom"/>
</dbReference>
<dbReference type="Gene3D" id="3.30.300.10">
    <property type="match status" value="2"/>
</dbReference>
<dbReference type="FunFam" id="3.40.50.620:FF:000044">
    <property type="entry name" value="GMP synthase [glutamine-hydrolyzing]"/>
    <property type="match status" value="1"/>
</dbReference>
<comment type="subunit">
    <text evidence="2">Homodimer.</text>
</comment>
<feature type="compositionally biased region" description="Polar residues" evidence="12">
    <location>
        <begin position="45"/>
        <end position="56"/>
    </location>
</feature>
<keyword evidence="8 11" id="KW-0067">ATP-binding</keyword>
<feature type="domain" description="GMPS ATP-PPase" evidence="13">
    <location>
        <begin position="288"/>
        <end position="496"/>
    </location>
</feature>
<dbReference type="PANTHER" id="PTHR11922:SF2">
    <property type="entry name" value="GMP SYNTHASE [GLUTAMINE-HYDROLYZING]"/>
    <property type="match status" value="1"/>
</dbReference>
<dbReference type="FunFam" id="3.30.300.10:FF:000008">
    <property type="entry name" value="GMP synthase [glutamine-hydrolyzing]"/>
    <property type="match status" value="1"/>
</dbReference>
<dbReference type="Proteomes" id="UP001152747">
    <property type="component" value="Unassembled WGS sequence"/>
</dbReference>
<evidence type="ECO:0000256" key="5">
    <source>
        <dbReference type="ARBA" id="ARBA00022741"/>
    </source>
</evidence>
<dbReference type="PROSITE" id="PS51273">
    <property type="entry name" value="GATASE_TYPE_1"/>
    <property type="match status" value="1"/>
</dbReference>
<keyword evidence="6 11" id="KW-0332">GMP biosynthesis</keyword>
<dbReference type="FunFam" id="3.40.50.880:FF:000013">
    <property type="entry name" value="GMP synthase [glutamine-hydrolyzing]"/>
    <property type="match status" value="1"/>
</dbReference>
<dbReference type="EMBL" id="CANHGI010000002">
    <property type="protein sequence ID" value="CAI5443540.1"/>
    <property type="molecule type" value="Genomic_DNA"/>
</dbReference>
<comment type="pathway">
    <text evidence="1">Purine metabolism; GMP biosynthesis; GMP from XMP (L-Gln route): step 1/1.</text>
</comment>
<evidence type="ECO:0000256" key="10">
    <source>
        <dbReference type="ARBA" id="ARBA00031356"/>
    </source>
</evidence>
<keyword evidence="9" id="KW-0315">Glutamine amidotransferase</keyword>
<dbReference type="CDD" id="cd01742">
    <property type="entry name" value="GATase1_GMP_Synthase"/>
    <property type="match status" value="1"/>
</dbReference>
<dbReference type="SUPFAM" id="SSF54810">
    <property type="entry name" value="GMP synthetase C-terminal dimerisation domain"/>
    <property type="match status" value="2"/>
</dbReference>
<feature type="binding site" evidence="11">
    <location>
        <begin position="315"/>
        <end position="321"/>
    </location>
    <ligand>
        <name>ATP</name>
        <dbReference type="ChEBI" id="CHEBI:30616"/>
    </ligand>
</feature>
<dbReference type="AlphaFoldDB" id="A0A9P1IEF8"/>
<keyword evidence="15" id="KW-1185">Reference proteome</keyword>
<dbReference type="OrthoDB" id="1724632at2759"/>
<protein>
    <recommendedName>
        <fullName evidence="3">GMP synthase (glutamine-hydrolyzing)</fullName>
        <ecNumber evidence="3">6.3.5.2</ecNumber>
    </recommendedName>
    <alternativeName>
        <fullName evidence="10">Glutamine amidotransferase</fullName>
    </alternativeName>
</protein>
<evidence type="ECO:0000256" key="6">
    <source>
        <dbReference type="ARBA" id="ARBA00022749"/>
    </source>
</evidence>
<organism evidence="14 15">
    <name type="scientific">Caenorhabditis angaria</name>
    <dbReference type="NCBI Taxonomy" id="860376"/>
    <lineage>
        <taxon>Eukaryota</taxon>
        <taxon>Metazoa</taxon>
        <taxon>Ecdysozoa</taxon>
        <taxon>Nematoda</taxon>
        <taxon>Chromadorea</taxon>
        <taxon>Rhabditida</taxon>
        <taxon>Rhabditina</taxon>
        <taxon>Rhabditomorpha</taxon>
        <taxon>Rhabditoidea</taxon>
        <taxon>Rhabditidae</taxon>
        <taxon>Peloderinae</taxon>
        <taxon>Caenorhabditis</taxon>
    </lineage>
</organism>
<dbReference type="CDD" id="cd01997">
    <property type="entry name" value="GMP_synthase_C"/>
    <property type="match status" value="1"/>
</dbReference>
<dbReference type="GO" id="GO:0005524">
    <property type="term" value="F:ATP binding"/>
    <property type="evidence" value="ECO:0007669"/>
    <property type="project" value="UniProtKB-UniRule"/>
</dbReference>
<dbReference type="EC" id="6.3.5.2" evidence="3"/>
<evidence type="ECO:0000313" key="15">
    <source>
        <dbReference type="Proteomes" id="UP001152747"/>
    </source>
</evidence>
<evidence type="ECO:0000313" key="14">
    <source>
        <dbReference type="EMBL" id="CAI5443540.1"/>
    </source>
</evidence>
<feature type="compositionally biased region" description="Basic residues" evidence="12">
    <location>
        <begin position="9"/>
        <end position="25"/>
    </location>
</feature>
<dbReference type="InterPro" id="IPR029062">
    <property type="entry name" value="Class_I_gatase-like"/>
</dbReference>
<dbReference type="InterPro" id="IPR004739">
    <property type="entry name" value="GMP_synth_GATase"/>
</dbReference>
<keyword evidence="7 11" id="KW-0658">Purine biosynthesis</keyword>
<dbReference type="NCBIfam" id="NF000848">
    <property type="entry name" value="PRK00074.1"/>
    <property type="match status" value="1"/>
</dbReference>
<evidence type="ECO:0000256" key="1">
    <source>
        <dbReference type="ARBA" id="ARBA00005153"/>
    </source>
</evidence>
<reference evidence="14" key="1">
    <citation type="submission" date="2022-11" db="EMBL/GenBank/DDBJ databases">
        <authorList>
            <person name="Kikuchi T."/>
        </authorList>
    </citation>
    <scope>NUCLEOTIDE SEQUENCE</scope>
    <source>
        <strain evidence="14">PS1010</strain>
    </source>
</reference>
<sequence>MRFQVVKIGARHSKRDKVRSKRSAARTREKTMKRSSSMREEEDTTNVQQNLSQRTNKPPPSKRSVDLGLEAMNMNGNHETEKCHVEKMSDADAERVAVLDFGAQYGKVIDRRVRELRVLSEMFPLNTTAKQLKELGGFKAIIISGGPASVYAADAPQIDPEIFTCGLPVFGICYGFQLLNKFAGGRVSREQIREDGATKIAINKHVALFEGLSDCEQVLLTHGDSVGEANVAPNFEIIAKSGQHVAGIADEKRKLYGVQFHPEVDLTINGGKMFENFLYKIAGCQGKYTMKSREQSCIDEILQTVGDKKVLVMVSGGVDSTVCAALLNKALGAERVTAIHIDNGFMRWKESDAVEKSLADVNLPVLRYNFGSTFRTSTEKGLENEKTLDCAVEPELKRRIIGNTFIRVKDIVMKKLNLKQEDYFLAQGTLRPDLIESASLLASGHADTIKTHHNDTELVRELRKAGRVIEPLKDFHKDEVRELGKDLGLPEHLVQRHPFPGPGLAIRILCAENEYRCQDFEETQRHLATICNVKYDARPESRQVVNYVKQLLTEDEKRIIDRDQHEIIATTLLPIKTVGVQGDSRSYSYVAALSTDQRPIPWKSLFIYAQLIPKILHNINRIAYVFGPAVHMPVENVTRTHLVPPTIEKLQIADKAATDVLFGRVRADNFVKLPDLGHKVQQMPVVMIPVDFDRDPNTQRNSYKHSFVLRPFITSDFMTGIAAEPGKHIPEQTILEMDYAIRSRVIGTSRVLLDLTSKPPGTTEWE</sequence>
<dbReference type="SUPFAM" id="SSF52317">
    <property type="entry name" value="Class I glutamine amidotransferase-like"/>
    <property type="match status" value="1"/>
</dbReference>
<evidence type="ECO:0000256" key="7">
    <source>
        <dbReference type="ARBA" id="ARBA00022755"/>
    </source>
</evidence>
<dbReference type="InterPro" id="IPR001674">
    <property type="entry name" value="GMP_synth_C"/>
</dbReference>
<comment type="caution">
    <text evidence="14">The sequence shown here is derived from an EMBL/GenBank/DDBJ whole genome shotgun (WGS) entry which is preliminary data.</text>
</comment>
<dbReference type="InterPro" id="IPR017926">
    <property type="entry name" value="GATASE"/>
</dbReference>
<dbReference type="PANTHER" id="PTHR11922">
    <property type="entry name" value="GMP SYNTHASE-RELATED"/>
    <property type="match status" value="1"/>
</dbReference>
<dbReference type="NCBIfam" id="TIGR00888">
    <property type="entry name" value="guaA_Nterm"/>
    <property type="match status" value="1"/>
</dbReference>
<dbReference type="Pfam" id="PF02540">
    <property type="entry name" value="NAD_synthase"/>
    <property type="match status" value="1"/>
</dbReference>
<dbReference type="InterPro" id="IPR022310">
    <property type="entry name" value="NAD/GMP_synthase"/>
</dbReference>